<dbReference type="Proteomes" id="UP000219369">
    <property type="component" value="Unassembled WGS sequence"/>
</dbReference>
<evidence type="ECO:0000313" key="2">
    <source>
        <dbReference type="Proteomes" id="UP000219369"/>
    </source>
</evidence>
<organism evidence="1 2">
    <name type="scientific">Fusarium oxysporum</name>
    <name type="common">Fusarium vascular wilt</name>
    <dbReference type="NCBI Taxonomy" id="5507"/>
    <lineage>
        <taxon>Eukaryota</taxon>
        <taxon>Fungi</taxon>
        <taxon>Dikarya</taxon>
        <taxon>Ascomycota</taxon>
        <taxon>Pezizomycotina</taxon>
        <taxon>Sordariomycetes</taxon>
        <taxon>Hypocreomycetidae</taxon>
        <taxon>Hypocreales</taxon>
        <taxon>Nectriaceae</taxon>
        <taxon>Fusarium</taxon>
        <taxon>Fusarium oxysporum species complex</taxon>
    </lineage>
</organism>
<name>A0A2H3T891_FUSOX</name>
<evidence type="ECO:0000313" key="1">
    <source>
        <dbReference type="EMBL" id="SCO77943.1"/>
    </source>
</evidence>
<dbReference type="AlphaFoldDB" id="A0A2H3T891"/>
<proteinExistence type="predicted"/>
<accession>A0A2H3T891</accession>
<protein>
    <submittedName>
        <fullName evidence="1">Uncharacterized protein</fullName>
    </submittedName>
</protein>
<sequence>MDYHNPAEKLPKLHSHDRLQVPSLSKLALATDARARLGHAVCYFEERIQKLEPKGPEPKIQNISRHTGGCRG</sequence>
<reference evidence="2" key="1">
    <citation type="submission" date="2016-09" db="EMBL/GenBank/DDBJ databases">
        <authorList>
            <person name="Guldener U."/>
        </authorList>
    </citation>
    <scope>NUCLEOTIDE SEQUENCE [LARGE SCALE GENOMIC DNA]</scope>
    <source>
        <strain evidence="2">V64-1</strain>
    </source>
</reference>
<gene>
    <name evidence="1" type="ORF">FRV6_02155</name>
</gene>
<dbReference type="EMBL" id="FMJY01000001">
    <property type="protein sequence ID" value="SCO77943.1"/>
    <property type="molecule type" value="Genomic_DNA"/>
</dbReference>